<dbReference type="InterPro" id="IPR050343">
    <property type="entry name" value="RsuA_PseudoU_synthase"/>
</dbReference>
<evidence type="ECO:0000256" key="8">
    <source>
        <dbReference type="ARBA" id="ARBA00042890"/>
    </source>
</evidence>
<evidence type="ECO:0000256" key="9">
    <source>
        <dbReference type="ARBA" id="ARBA00043147"/>
    </source>
</evidence>
<dbReference type="PANTHER" id="PTHR47683">
    <property type="entry name" value="PSEUDOURIDINE SYNTHASE FAMILY PROTEIN-RELATED"/>
    <property type="match status" value="1"/>
</dbReference>
<dbReference type="eggNOG" id="COG1187">
    <property type="taxonomic scope" value="Bacteria"/>
</dbReference>
<dbReference type="KEGG" id="slt:Slit_2824"/>
<dbReference type="OrthoDB" id="9807213at2"/>
<evidence type="ECO:0000256" key="1">
    <source>
        <dbReference type="ARBA" id="ARBA00036390"/>
    </source>
</evidence>
<evidence type="ECO:0000256" key="4">
    <source>
        <dbReference type="ARBA" id="ARBA00039989"/>
    </source>
</evidence>
<dbReference type="InterPro" id="IPR036986">
    <property type="entry name" value="S4_RNA-bd_sf"/>
</dbReference>
<dbReference type="CDD" id="cd00165">
    <property type="entry name" value="S4"/>
    <property type="match status" value="1"/>
</dbReference>
<accession>D5CPQ4</accession>
<evidence type="ECO:0000256" key="7">
    <source>
        <dbReference type="ARBA" id="ARBA00042843"/>
    </source>
</evidence>
<dbReference type="EC" id="5.4.99.21" evidence="3"/>
<protein>
    <recommendedName>
        <fullName evidence="4">Dual-specificity RNA pseudouridine synthase RluF</fullName>
        <ecNumber evidence="3">5.4.99.21</ecNumber>
    </recommendedName>
    <alternativeName>
        <fullName evidence="6">23S rRNA pseudouridine(2604) synthase</fullName>
    </alternativeName>
    <alternativeName>
        <fullName evidence="8">Ribosomal large subunit pseudouridine synthase F</fullName>
    </alternativeName>
    <alternativeName>
        <fullName evidence="7">rRNA pseudouridylate synthase F</fullName>
    </alternativeName>
    <alternativeName>
        <fullName evidence="9">rRNA-uridine isomerase F</fullName>
    </alternativeName>
    <alternativeName>
        <fullName evidence="5">tRNA(Tyr) pseudouridine(35) synthase</fullName>
    </alternativeName>
</protein>
<evidence type="ECO:0000256" key="5">
    <source>
        <dbReference type="ARBA" id="ARBA00041420"/>
    </source>
</evidence>
<evidence type="ECO:0000256" key="10">
    <source>
        <dbReference type="PROSITE-ProRule" id="PRU00182"/>
    </source>
</evidence>
<feature type="region of interest" description="Disordered" evidence="11">
    <location>
        <begin position="69"/>
        <end position="103"/>
    </location>
</feature>
<keyword evidence="10" id="KW-0694">RNA-binding</keyword>
<dbReference type="PANTHER" id="PTHR47683:SF2">
    <property type="entry name" value="RNA-BINDING S4 DOMAIN-CONTAINING PROTEIN"/>
    <property type="match status" value="1"/>
</dbReference>
<dbReference type="AlphaFoldDB" id="D5CPQ4"/>
<dbReference type="Proteomes" id="UP000001625">
    <property type="component" value="Chromosome"/>
</dbReference>
<dbReference type="CDD" id="cd02555">
    <property type="entry name" value="PSSA_1"/>
    <property type="match status" value="1"/>
</dbReference>
<dbReference type="GO" id="GO:0001522">
    <property type="term" value="P:pseudouridine synthesis"/>
    <property type="evidence" value="ECO:0007669"/>
    <property type="project" value="InterPro"/>
</dbReference>
<dbReference type="GO" id="GO:0160138">
    <property type="term" value="F:23S rRNA pseudouridine(2604) synthase activity"/>
    <property type="evidence" value="ECO:0007669"/>
    <property type="project" value="UniProtKB-EC"/>
</dbReference>
<dbReference type="HOGENOM" id="CLU_024979_1_2_4"/>
<dbReference type="InterPro" id="IPR002942">
    <property type="entry name" value="S4_RNA-bd"/>
</dbReference>
<dbReference type="Gene3D" id="3.10.290.10">
    <property type="entry name" value="RNA-binding S4 domain"/>
    <property type="match status" value="1"/>
</dbReference>
<evidence type="ECO:0000256" key="3">
    <source>
        <dbReference type="ARBA" id="ARBA00038922"/>
    </source>
</evidence>
<evidence type="ECO:0000259" key="12">
    <source>
        <dbReference type="SMART" id="SM00363"/>
    </source>
</evidence>
<sequence length="272" mass="30279">MTVPVRLARRLAELVHCSRREAELYIAGGWVSVDGQVVEEPQFMVSQQKVELHPDATLVPVESVTILFHQPSPQPSDGTTSHSTRPPKNGDQVAGYPSGRGSDREGQSLILADSIRQLPSADTRAADDRSGIRLLKQHFVRLTQCLPLQLHASGLTVFTQDYRVIRKLTEDAATIEQEYVVEVAGELVPDGFKLLNHGLSFNGKPLPPVKVSWQNETHLRFALKGAQPGQVAHMCLAVGLQVQAMKRLRIGRMSMCKLPLGQWRYLMPYEKF</sequence>
<gene>
    <name evidence="13" type="ordered locus">Slit_2824</name>
</gene>
<dbReference type="EMBL" id="CP001965">
    <property type="protein sequence ID" value="ADE13049.1"/>
    <property type="molecule type" value="Genomic_DNA"/>
</dbReference>
<dbReference type="Gene3D" id="3.30.2350.10">
    <property type="entry name" value="Pseudouridine synthase"/>
    <property type="match status" value="1"/>
</dbReference>
<dbReference type="GO" id="GO:0006396">
    <property type="term" value="P:RNA processing"/>
    <property type="evidence" value="ECO:0007669"/>
    <property type="project" value="UniProtKB-ARBA"/>
</dbReference>
<feature type="domain" description="RNA-binding S4" evidence="12">
    <location>
        <begin position="5"/>
        <end position="71"/>
    </location>
</feature>
<evidence type="ECO:0000256" key="11">
    <source>
        <dbReference type="SAM" id="MobiDB-lite"/>
    </source>
</evidence>
<dbReference type="SMART" id="SM00363">
    <property type="entry name" value="S4"/>
    <property type="match status" value="1"/>
</dbReference>
<dbReference type="SUPFAM" id="SSF55120">
    <property type="entry name" value="Pseudouridine synthase"/>
    <property type="match status" value="1"/>
</dbReference>
<keyword evidence="14" id="KW-1185">Reference proteome</keyword>
<reference evidence="13 14" key="1">
    <citation type="submission" date="2010-03" db="EMBL/GenBank/DDBJ databases">
        <title>Complete sequence of Sideroxydans lithotrophicus ES-1.</title>
        <authorList>
            <consortium name="US DOE Joint Genome Institute"/>
            <person name="Lucas S."/>
            <person name="Copeland A."/>
            <person name="Lapidus A."/>
            <person name="Cheng J.-F."/>
            <person name="Bruce D."/>
            <person name="Goodwin L."/>
            <person name="Pitluck S."/>
            <person name="Munk A.C."/>
            <person name="Detter J.C."/>
            <person name="Han C."/>
            <person name="Tapia R."/>
            <person name="Larimer F."/>
            <person name="Land M."/>
            <person name="Hauser L."/>
            <person name="Kyrpides N."/>
            <person name="Ivanova N."/>
            <person name="Emerson D."/>
            <person name="Woyke T."/>
        </authorList>
    </citation>
    <scope>NUCLEOTIDE SEQUENCE [LARGE SCALE GENOMIC DNA]</scope>
    <source>
        <strain evidence="13 14">ES-1</strain>
    </source>
</reference>
<evidence type="ECO:0000256" key="2">
    <source>
        <dbReference type="ARBA" id="ARBA00036535"/>
    </source>
</evidence>
<feature type="compositionally biased region" description="Polar residues" evidence="11">
    <location>
        <begin position="75"/>
        <end position="86"/>
    </location>
</feature>
<dbReference type="RefSeq" id="WP_013030945.1">
    <property type="nucleotide sequence ID" value="NC_013959.1"/>
</dbReference>
<dbReference type="STRING" id="580332.Slit_2824"/>
<organism evidence="13 14">
    <name type="scientific">Sideroxydans lithotrophicus (strain ES-1)</name>
    <dbReference type="NCBI Taxonomy" id="580332"/>
    <lineage>
        <taxon>Bacteria</taxon>
        <taxon>Pseudomonadati</taxon>
        <taxon>Pseudomonadota</taxon>
        <taxon>Betaproteobacteria</taxon>
        <taxon>Nitrosomonadales</taxon>
        <taxon>Gallionellaceae</taxon>
        <taxon>Sideroxydans</taxon>
    </lineage>
</organism>
<evidence type="ECO:0000313" key="14">
    <source>
        <dbReference type="Proteomes" id="UP000001625"/>
    </source>
</evidence>
<comment type="catalytic activity">
    <reaction evidence="1">
        <text>uridine(35) in tRNA(Tyr) = pseudouridine(35) in tRNA(Tyr)</text>
        <dbReference type="Rhea" id="RHEA:60556"/>
        <dbReference type="Rhea" id="RHEA-COMP:15607"/>
        <dbReference type="Rhea" id="RHEA-COMP:15608"/>
        <dbReference type="ChEBI" id="CHEBI:65314"/>
        <dbReference type="ChEBI" id="CHEBI:65315"/>
    </reaction>
</comment>
<evidence type="ECO:0000256" key="6">
    <source>
        <dbReference type="ARBA" id="ARBA00041697"/>
    </source>
</evidence>
<proteinExistence type="predicted"/>
<dbReference type="Pfam" id="PF01479">
    <property type="entry name" value="S4"/>
    <property type="match status" value="1"/>
</dbReference>
<evidence type="ECO:0000313" key="13">
    <source>
        <dbReference type="EMBL" id="ADE13049.1"/>
    </source>
</evidence>
<comment type="catalytic activity">
    <reaction evidence="2">
        <text>uridine(2604) in 23S rRNA = pseudouridine(2604) in 23S rRNA</text>
        <dbReference type="Rhea" id="RHEA:38875"/>
        <dbReference type="Rhea" id="RHEA-COMP:10093"/>
        <dbReference type="Rhea" id="RHEA-COMP:10094"/>
        <dbReference type="ChEBI" id="CHEBI:65314"/>
        <dbReference type="ChEBI" id="CHEBI:65315"/>
        <dbReference type="EC" id="5.4.99.21"/>
    </reaction>
</comment>
<dbReference type="InterPro" id="IPR020103">
    <property type="entry name" value="PsdUridine_synth_cat_dom_sf"/>
</dbReference>
<dbReference type="GO" id="GO:0003723">
    <property type="term" value="F:RNA binding"/>
    <property type="evidence" value="ECO:0007669"/>
    <property type="project" value="UniProtKB-KW"/>
</dbReference>
<dbReference type="SUPFAM" id="SSF55174">
    <property type="entry name" value="Alpha-L RNA-binding motif"/>
    <property type="match status" value="1"/>
</dbReference>
<dbReference type="PROSITE" id="PS50889">
    <property type="entry name" value="S4"/>
    <property type="match status" value="1"/>
</dbReference>
<name>D5CPQ4_SIDLE</name>